<organism evidence="1 2">
    <name type="scientific">Bradyrhizobium jicamae</name>
    <dbReference type="NCBI Taxonomy" id="280332"/>
    <lineage>
        <taxon>Bacteria</taxon>
        <taxon>Pseudomonadati</taxon>
        <taxon>Pseudomonadota</taxon>
        <taxon>Alphaproteobacteria</taxon>
        <taxon>Hyphomicrobiales</taxon>
        <taxon>Nitrobacteraceae</taxon>
        <taxon>Bradyrhizobium</taxon>
    </lineage>
</organism>
<accession>A0A0R3LEV7</accession>
<gene>
    <name evidence="1" type="ORF">CQ12_33460</name>
</gene>
<protein>
    <submittedName>
        <fullName evidence="1">Uncharacterized protein</fullName>
    </submittedName>
</protein>
<sequence>MLHGLGKSLAVTRVLLRFWNLKHHRQQVGASNAFIAIVGPMDDVFRYINQEIFPRVRHATLLLNFAGITPQAQMQPDAFVGRFIRRRFAQQLLTVAF</sequence>
<keyword evidence="2" id="KW-1185">Reference proteome</keyword>
<evidence type="ECO:0000313" key="2">
    <source>
        <dbReference type="Proteomes" id="UP000050863"/>
    </source>
</evidence>
<name>A0A0R3LEV7_9BRAD</name>
<proteinExistence type="predicted"/>
<dbReference type="AlphaFoldDB" id="A0A0R3LEV7"/>
<evidence type="ECO:0000313" key="1">
    <source>
        <dbReference type="EMBL" id="KRR06364.1"/>
    </source>
</evidence>
<dbReference type="EMBL" id="LLXZ01000115">
    <property type="protein sequence ID" value="KRR06364.1"/>
    <property type="molecule type" value="Genomic_DNA"/>
</dbReference>
<reference evidence="1 2" key="1">
    <citation type="submission" date="2014-03" db="EMBL/GenBank/DDBJ databases">
        <title>Bradyrhizobium valentinum sp. nov., isolated from effective nodules of Lupinus mariae-josephae, a lupine endemic of basic-lime soils in Eastern Spain.</title>
        <authorList>
            <person name="Duran D."/>
            <person name="Rey L."/>
            <person name="Navarro A."/>
            <person name="Busquets A."/>
            <person name="Imperial J."/>
            <person name="Ruiz-Argueso T."/>
        </authorList>
    </citation>
    <scope>NUCLEOTIDE SEQUENCE [LARGE SCALE GENOMIC DNA]</scope>
    <source>
        <strain evidence="1 2">PAC68</strain>
    </source>
</reference>
<comment type="caution">
    <text evidence="1">The sequence shown here is derived from an EMBL/GenBank/DDBJ whole genome shotgun (WGS) entry which is preliminary data.</text>
</comment>
<dbReference type="Proteomes" id="UP000050863">
    <property type="component" value="Unassembled WGS sequence"/>
</dbReference>